<sequence length="184" mass="20709">MLVMNHVMLDIETLDVEKTAYILSVGAAFFVPETGEVGPGFYQVISLDHEQAGRTIAPSTVKWWMYQSSEAKNENFGGTKDLLDVLNEFVAFVLHNRNGRVKVWGNGKEFDCTIMHHALSQAGLECPWSFRDTLDVRTILALGESKGIFSHADKKFTGIRHTAFDDVLFQIALVSHIYMNLNKK</sequence>
<dbReference type="GO" id="GO:0003676">
    <property type="term" value="F:nucleic acid binding"/>
    <property type="evidence" value="ECO:0007669"/>
    <property type="project" value="InterPro"/>
</dbReference>
<comment type="caution">
    <text evidence="2">The sequence shown here is derived from an EMBL/GenBank/DDBJ whole genome shotgun (WGS) entry which is preliminary data.</text>
</comment>
<dbReference type="InterPro" id="IPR033390">
    <property type="entry name" value="Rv2179c-like"/>
</dbReference>
<proteinExistence type="predicted"/>
<dbReference type="SUPFAM" id="SSF53098">
    <property type="entry name" value="Ribonuclease H-like"/>
    <property type="match status" value="1"/>
</dbReference>
<organism evidence="2">
    <name type="scientific">Salmonella enterica</name>
    <name type="common">Salmonella choleraesuis</name>
    <dbReference type="NCBI Taxonomy" id="28901"/>
    <lineage>
        <taxon>Bacteria</taxon>
        <taxon>Pseudomonadati</taxon>
        <taxon>Pseudomonadota</taxon>
        <taxon>Gammaproteobacteria</taxon>
        <taxon>Enterobacterales</taxon>
        <taxon>Enterobacteriaceae</taxon>
        <taxon>Salmonella</taxon>
    </lineage>
</organism>
<protein>
    <submittedName>
        <fullName evidence="2">3'-5' exoribonuclease</fullName>
    </submittedName>
</protein>
<accession>A0A5T3RXD1</accession>
<dbReference type="InterPro" id="IPR036397">
    <property type="entry name" value="RNaseH_sf"/>
</dbReference>
<gene>
    <name evidence="2" type="ORF">ELM44_18130</name>
</gene>
<dbReference type="InterPro" id="IPR012337">
    <property type="entry name" value="RNaseH-like_sf"/>
</dbReference>
<dbReference type="AlphaFoldDB" id="A0A5T3RXD1"/>
<feature type="domain" description="3'-5' exoribonuclease Rv2179c-like" evidence="1">
    <location>
        <begin position="5"/>
        <end position="177"/>
    </location>
</feature>
<reference evidence="2" key="1">
    <citation type="submission" date="2018-12" db="EMBL/GenBank/DDBJ databases">
        <authorList>
            <consortium name="NARMS: The National Antimicrobial Resistance Monitoring System"/>
        </authorList>
    </citation>
    <scope>NUCLEOTIDE SEQUENCE</scope>
    <source>
        <strain evidence="2">FSIS11816501</strain>
    </source>
</reference>
<evidence type="ECO:0000313" key="2">
    <source>
        <dbReference type="EMBL" id="EAN7549680.1"/>
    </source>
</evidence>
<dbReference type="Pfam" id="PF16473">
    <property type="entry name" value="Rv2179c-like"/>
    <property type="match status" value="1"/>
</dbReference>
<name>A0A5T3RXD1_SALER</name>
<evidence type="ECO:0000259" key="1">
    <source>
        <dbReference type="Pfam" id="PF16473"/>
    </source>
</evidence>
<dbReference type="Gene3D" id="3.30.420.10">
    <property type="entry name" value="Ribonuclease H-like superfamily/Ribonuclease H"/>
    <property type="match status" value="1"/>
</dbReference>
<dbReference type="EMBL" id="AACZBS010000012">
    <property type="protein sequence ID" value="EAN7549680.1"/>
    <property type="molecule type" value="Genomic_DNA"/>
</dbReference>